<dbReference type="InterPro" id="IPR010982">
    <property type="entry name" value="Lambda_DNA-bd_dom_sf"/>
</dbReference>
<dbReference type="Proteomes" id="UP000199286">
    <property type="component" value="Unassembled WGS sequence"/>
</dbReference>
<gene>
    <name evidence="2" type="ORF">SAMN05444340_102281</name>
</gene>
<accession>A0A1H3GEL0</accession>
<organism evidence="2 3">
    <name type="scientific">Citreimonas salinaria</name>
    <dbReference type="NCBI Taxonomy" id="321339"/>
    <lineage>
        <taxon>Bacteria</taxon>
        <taxon>Pseudomonadati</taxon>
        <taxon>Pseudomonadota</taxon>
        <taxon>Alphaproteobacteria</taxon>
        <taxon>Rhodobacterales</taxon>
        <taxon>Roseobacteraceae</taxon>
        <taxon>Citreimonas</taxon>
    </lineage>
</organism>
<reference evidence="2 3" key="1">
    <citation type="submission" date="2016-10" db="EMBL/GenBank/DDBJ databases">
        <authorList>
            <person name="de Groot N.N."/>
        </authorList>
    </citation>
    <scope>NUCLEOTIDE SEQUENCE [LARGE SCALE GENOMIC DNA]</scope>
    <source>
        <strain evidence="2 3">DSM 26880</strain>
    </source>
</reference>
<dbReference type="AlphaFoldDB" id="A0A1H3GEL0"/>
<evidence type="ECO:0000313" key="2">
    <source>
        <dbReference type="EMBL" id="SDY01088.1"/>
    </source>
</evidence>
<feature type="domain" description="Cytoskeleton protein RodZ-like C-terminal" evidence="1">
    <location>
        <begin position="426"/>
        <end position="493"/>
    </location>
</feature>
<proteinExistence type="predicted"/>
<dbReference type="STRING" id="321339.SAMN05444340_102281"/>
<dbReference type="GO" id="GO:0003677">
    <property type="term" value="F:DNA binding"/>
    <property type="evidence" value="ECO:0007669"/>
    <property type="project" value="InterPro"/>
</dbReference>
<feature type="domain" description="Cytoskeleton protein RodZ-like C-terminal" evidence="1">
    <location>
        <begin position="295"/>
        <end position="360"/>
    </location>
</feature>
<dbReference type="PANTHER" id="PTHR34475">
    <property type="match status" value="1"/>
</dbReference>
<dbReference type="Pfam" id="PF13413">
    <property type="entry name" value="HTH_25"/>
    <property type="match status" value="1"/>
</dbReference>
<dbReference type="PANTHER" id="PTHR34475:SF1">
    <property type="entry name" value="CYTOSKELETON PROTEIN RODZ"/>
    <property type="match status" value="1"/>
</dbReference>
<dbReference type="EMBL" id="FNPF01000002">
    <property type="protein sequence ID" value="SDY01088.1"/>
    <property type="molecule type" value="Genomic_DNA"/>
</dbReference>
<dbReference type="RefSeq" id="WP_245710763.1">
    <property type="nucleotide sequence ID" value="NZ_FNPF01000002.1"/>
</dbReference>
<protein>
    <submittedName>
        <fullName evidence="2">Protein RodZ, contains Xre-like HTH and DUF4115 domains</fullName>
    </submittedName>
</protein>
<dbReference type="Pfam" id="PF13464">
    <property type="entry name" value="RodZ_C"/>
    <property type="match status" value="2"/>
</dbReference>
<evidence type="ECO:0000259" key="1">
    <source>
        <dbReference type="Pfam" id="PF13464"/>
    </source>
</evidence>
<name>A0A1H3GEL0_9RHOB</name>
<dbReference type="InterPro" id="IPR050400">
    <property type="entry name" value="Bact_Cytoskel_RodZ"/>
</dbReference>
<sequence>MGRKNRDTAEPENAAAPQGFDAFDLKLGDMMRGERATLGKSLLDVQRELRIKAGYIAAIENCDPSAFDTPGFIAGYVRSYARYLGMDPEEAFSHFCAESGFSVAHGMSNKASTIRKPSSEAPVALPRARDPLMNPRTPFVARDDGFFTGIQPAAIGSSLVLLALVGGIGYGAWSVLQEVQRVQLSPVDQTPLVLSELDPLNSAMSPSAVPEAQGGDMAGVYAPPSRDWYDRMQRPEALDTPILVARDGPISTLDPDRGGVYAGYGPRSLPQVDDSLIAVEGQGLPDAGPSNVAVVAVRPAWVRIDDASGATLFSGILNGGERFSVPASAVAPRIEVGESGSVYFAVAGQAYGPAGPTGAVTSGIELAAAALTARYEPADPVADRDLEPLVASLEADAVQSAVAAALGGAEPATPKILADAPAGVTVVATADAWVRVRTANGTTLFETVMKAGETYQVPTTETPPTIRAGNAGAIYFAVNGQTYGPYGKAGAVADNLALAEDTISTEMAQADPATDSRLARIVAELASTDR</sequence>
<dbReference type="Gene3D" id="1.10.260.40">
    <property type="entry name" value="lambda repressor-like DNA-binding domains"/>
    <property type="match status" value="1"/>
</dbReference>
<dbReference type="InterPro" id="IPR025194">
    <property type="entry name" value="RodZ-like_C"/>
</dbReference>
<keyword evidence="3" id="KW-1185">Reference proteome</keyword>
<evidence type="ECO:0000313" key="3">
    <source>
        <dbReference type="Proteomes" id="UP000199286"/>
    </source>
</evidence>